<proteinExistence type="predicted"/>
<dbReference type="RefSeq" id="WP_378531847.1">
    <property type="nucleotide sequence ID" value="NZ_JBHSBH010000007.1"/>
</dbReference>
<dbReference type="Pfam" id="PF07687">
    <property type="entry name" value="M20_dimer"/>
    <property type="match status" value="1"/>
</dbReference>
<dbReference type="Gene3D" id="3.30.70.360">
    <property type="match status" value="1"/>
</dbReference>
<comment type="caution">
    <text evidence="4">The sequence shown here is derived from an EMBL/GenBank/DDBJ whole genome shotgun (WGS) entry which is preliminary data.</text>
</comment>
<dbReference type="EMBL" id="JBHSBH010000007">
    <property type="protein sequence ID" value="MFC3996094.1"/>
    <property type="molecule type" value="Genomic_DNA"/>
</dbReference>
<accession>A0ABV8FL55</accession>
<keyword evidence="1" id="KW-0479">Metal-binding</keyword>
<dbReference type="InterPro" id="IPR011650">
    <property type="entry name" value="Peptidase_M20_dimer"/>
</dbReference>
<dbReference type="Gene3D" id="3.40.630.10">
    <property type="entry name" value="Zn peptidases"/>
    <property type="match status" value="1"/>
</dbReference>
<organism evidence="4 5">
    <name type="scientific">Nocardiopsis sediminis</name>
    <dbReference type="NCBI Taxonomy" id="1778267"/>
    <lineage>
        <taxon>Bacteria</taxon>
        <taxon>Bacillati</taxon>
        <taxon>Actinomycetota</taxon>
        <taxon>Actinomycetes</taxon>
        <taxon>Streptosporangiales</taxon>
        <taxon>Nocardiopsidaceae</taxon>
        <taxon>Nocardiopsis</taxon>
    </lineage>
</organism>
<reference evidence="5" key="1">
    <citation type="journal article" date="2019" name="Int. J. Syst. Evol. Microbiol.">
        <title>The Global Catalogue of Microorganisms (GCM) 10K type strain sequencing project: providing services to taxonomists for standard genome sequencing and annotation.</title>
        <authorList>
            <consortium name="The Broad Institute Genomics Platform"/>
            <consortium name="The Broad Institute Genome Sequencing Center for Infectious Disease"/>
            <person name="Wu L."/>
            <person name="Ma J."/>
        </authorList>
    </citation>
    <scope>NUCLEOTIDE SEQUENCE [LARGE SCALE GENOMIC DNA]</scope>
    <source>
        <strain evidence="5">TBRC 1826</strain>
    </source>
</reference>
<evidence type="ECO:0000256" key="2">
    <source>
        <dbReference type="ARBA" id="ARBA00022801"/>
    </source>
</evidence>
<dbReference type="Pfam" id="PF01546">
    <property type="entry name" value="Peptidase_M20"/>
    <property type="match status" value="1"/>
</dbReference>
<evidence type="ECO:0000313" key="5">
    <source>
        <dbReference type="Proteomes" id="UP001595847"/>
    </source>
</evidence>
<evidence type="ECO:0000259" key="3">
    <source>
        <dbReference type="Pfam" id="PF07687"/>
    </source>
</evidence>
<gene>
    <name evidence="4" type="ORF">ACFOVU_09230</name>
</gene>
<protein>
    <submittedName>
        <fullName evidence="4">M20/M25/M40 family metallo-hydrolase</fullName>
    </submittedName>
</protein>
<keyword evidence="5" id="KW-1185">Reference proteome</keyword>
<dbReference type="InterPro" id="IPR036264">
    <property type="entry name" value="Bact_exopeptidase_dim_dom"/>
</dbReference>
<name>A0ABV8FL55_9ACTN</name>
<evidence type="ECO:0000313" key="4">
    <source>
        <dbReference type="EMBL" id="MFC3996094.1"/>
    </source>
</evidence>
<dbReference type="PANTHER" id="PTHR43808">
    <property type="entry name" value="ACETYLORNITHINE DEACETYLASE"/>
    <property type="match status" value="1"/>
</dbReference>
<dbReference type="Proteomes" id="UP001595847">
    <property type="component" value="Unassembled WGS sequence"/>
</dbReference>
<dbReference type="SUPFAM" id="SSF53187">
    <property type="entry name" value="Zn-dependent exopeptidases"/>
    <property type="match status" value="1"/>
</dbReference>
<dbReference type="SUPFAM" id="SSF55031">
    <property type="entry name" value="Bacterial exopeptidase dimerisation domain"/>
    <property type="match status" value="1"/>
</dbReference>
<dbReference type="InterPro" id="IPR050072">
    <property type="entry name" value="Peptidase_M20A"/>
</dbReference>
<dbReference type="InterPro" id="IPR002933">
    <property type="entry name" value="Peptidase_M20"/>
</dbReference>
<feature type="domain" description="Peptidase M20 dimerisation" evidence="3">
    <location>
        <begin position="172"/>
        <end position="281"/>
    </location>
</feature>
<keyword evidence="2" id="KW-0378">Hydrolase</keyword>
<sequence>MRLVVDVVDLVSDMVRIPSINPRGRPEPAETPLAEFVAGWARAHGMHAELREVQDGRCNVVVTLPGDGPETLLLETHLDTVEVEGMSVPAHEPGVRAGLLYGRGACDAKGPLAVFLAAMADLAAAGPRPYTVVLAGVVDEEHLYRGVVALRDYGLDPVGAIVGEPTSLRLVTAHKGCMRCRITTRGPGGHSSEPWGKTNAIAFAAEVVDHLAGEHAARLDADVRPLVGPPSLAVTMIEGGSGPNVLPDRAVITIDRRTVAGEDPHEVWAALRAELVQRWPEGLEVAEPHVVDYALQTDPDLPLVREFAGALAAAELNPSARGVGHGTDASKIALDGVPCVVFGPGSIAQAHMPDEYVPVADLHTARSVLVDVLRRPLSRGGSR</sequence>
<evidence type="ECO:0000256" key="1">
    <source>
        <dbReference type="ARBA" id="ARBA00022723"/>
    </source>
</evidence>